<proteinExistence type="predicted"/>
<dbReference type="AlphaFoldDB" id="A0A327M4B4"/>
<name>A0A327M4B4_9PROT</name>
<reference evidence="5" key="1">
    <citation type="submission" date="2018-06" db="EMBL/GenBank/DDBJ databases">
        <authorList>
            <person name="Khan S.A."/>
        </authorList>
    </citation>
    <scope>NUCLEOTIDE SEQUENCE [LARGE SCALE GENOMIC DNA]</scope>
    <source>
        <strain evidence="5">DB-1506</strain>
    </source>
</reference>
<dbReference type="InterPro" id="IPR050832">
    <property type="entry name" value="Bact_Acetyltransf"/>
</dbReference>
<dbReference type="InterPro" id="IPR016181">
    <property type="entry name" value="Acyl_CoA_acyltransferase"/>
</dbReference>
<evidence type="ECO:0000256" key="2">
    <source>
        <dbReference type="ARBA" id="ARBA00023315"/>
    </source>
</evidence>
<dbReference type="GO" id="GO:0016747">
    <property type="term" value="F:acyltransferase activity, transferring groups other than amino-acyl groups"/>
    <property type="evidence" value="ECO:0007669"/>
    <property type="project" value="InterPro"/>
</dbReference>
<dbReference type="PANTHER" id="PTHR43877">
    <property type="entry name" value="AMINOALKYLPHOSPHONATE N-ACETYLTRANSFERASE-RELATED-RELATED"/>
    <property type="match status" value="1"/>
</dbReference>
<dbReference type="PROSITE" id="PS51186">
    <property type="entry name" value="GNAT"/>
    <property type="match status" value="2"/>
</dbReference>
<dbReference type="SUPFAM" id="SSF55729">
    <property type="entry name" value="Acyl-CoA N-acyltransferases (Nat)"/>
    <property type="match status" value="2"/>
</dbReference>
<evidence type="ECO:0000313" key="5">
    <source>
        <dbReference type="Proteomes" id="UP000249065"/>
    </source>
</evidence>
<dbReference type="RefSeq" id="WP_111471742.1">
    <property type="nucleotide sequence ID" value="NZ_QLIX01000020.1"/>
</dbReference>
<dbReference type="Gene3D" id="3.40.630.30">
    <property type="match status" value="2"/>
</dbReference>
<feature type="domain" description="N-acetyltransferase" evidence="3">
    <location>
        <begin position="1"/>
        <end position="157"/>
    </location>
</feature>
<protein>
    <submittedName>
        <fullName evidence="4">GNAT family N-acetyltransferase</fullName>
    </submittedName>
</protein>
<evidence type="ECO:0000259" key="3">
    <source>
        <dbReference type="PROSITE" id="PS51186"/>
    </source>
</evidence>
<dbReference type="PROSITE" id="PS51257">
    <property type="entry name" value="PROKAR_LIPOPROTEIN"/>
    <property type="match status" value="1"/>
</dbReference>
<dbReference type="Pfam" id="PF00583">
    <property type="entry name" value="Acetyltransf_1"/>
    <property type="match status" value="2"/>
</dbReference>
<dbReference type="Proteomes" id="UP000249065">
    <property type="component" value="Unassembled WGS sequence"/>
</dbReference>
<keyword evidence="1 4" id="KW-0808">Transferase</keyword>
<evidence type="ECO:0000256" key="1">
    <source>
        <dbReference type="ARBA" id="ARBA00022679"/>
    </source>
</evidence>
<keyword evidence="2" id="KW-0012">Acyltransferase</keyword>
<organism evidence="4 5">
    <name type="scientific">Roseicella frigidaeris</name>
    <dbReference type="NCBI Taxonomy" id="2230885"/>
    <lineage>
        <taxon>Bacteria</taxon>
        <taxon>Pseudomonadati</taxon>
        <taxon>Pseudomonadota</taxon>
        <taxon>Alphaproteobacteria</taxon>
        <taxon>Acetobacterales</taxon>
        <taxon>Roseomonadaceae</taxon>
        <taxon>Roseicella</taxon>
    </lineage>
</organism>
<accession>A0A327M4B4</accession>
<sequence>MLRPGRDADAAGFIALIGACWAEYPGCVLDIDGELPELRALASHYAAAGGALWAAERDGRVVGMIATRPGPAPEAWEIGRLYVEAASRGSGLAAALLGAAEAHARAGGAGRLVLFSDTRFDRAHAFYEKHGFLRQGPIRVLDDLSHSIEFRYAKPLRGVAVEVLDAAGATSAQRRLAEILVACVEAGASVSFLPPLAPSRARAFWHRVAADVAGGRKLLLAAWQEGRLVGTAQLILDMPENQPHRADVAKVLVDPTARRGGIGRALMRRIEAEALRLGRRLLVLDTLAGSEGEALYRAMGWQETGIIPGFALDAAGAEHATMILWKRLDP</sequence>
<dbReference type="PANTHER" id="PTHR43877:SF2">
    <property type="entry name" value="AMINOALKYLPHOSPHONATE N-ACETYLTRANSFERASE-RELATED"/>
    <property type="match status" value="1"/>
</dbReference>
<dbReference type="OrthoDB" id="3389160at2"/>
<dbReference type="CDD" id="cd04301">
    <property type="entry name" value="NAT_SF"/>
    <property type="match status" value="1"/>
</dbReference>
<dbReference type="InterPro" id="IPR000182">
    <property type="entry name" value="GNAT_dom"/>
</dbReference>
<evidence type="ECO:0000313" key="4">
    <source>
        <dbReference type="EMBL" id="RAI57225.1"/>
    </source>
</evidence>
<dbReference type="EMBL" id="QLIX01000020">
    <property type="protein sequence ID" value="RAI57225.1"/>
    <property type="molecule type" value="Genomic_DNA"/>
</dbReference>
<comment type="caution">
    <text evidence="4">The sequence shown here is derived from an EMBL/GenBank/DDBJ whole genome shotgun (WGS) entry which is preliminary data.</text>
</comment>
<keyword evidence="5" id="KW-1185">Reference proteome</keyword>
<feature type="domain" description="N-acetyltransferase" evidence="3">
    <location>
        <begin position="179"/>
        <end position="329"/>
    </location>
</feature>
<gene>
    <name evidence="4" type="ORF">DOO78_20425</name>
</gene>